<protein>
    <recommendedName>
        <fullName evidence="3">Radical SAM protein</fullName>
    </recommendedName>
</protein>
<accession>A0ABQ2WA12</accession>
<keyword evidence="2" id="KW-1185">Reference proteome</keyword>
<reference evidence="2" key="1">
    <citation type="journal article" date="2019" name="Int. J. Syst. Evol. Microbiol.">
        <title>The Global Catalogue of Microorganisms (GCM) 10K type strain sequencing project: providing services to taxonomists for standard genome sequencing and annotation.</title>
        <authorList>
            <consortium name="The Broad Institute Genomics Platform"/>
            <consortium name="The Broad Institute Genome Sequencing Center for Infectious Disease"/>
            <person name="Wu L."/>
            <person name="Ma J."/>
        </authorList>
    </citation>
    <scope>NUCLEOTIDE SEQUENCE [LARGE SCALE GENOMIC DNA]</scope>
    <source>
        <strain evidence="2">JCM 4376</strain>
    </source>
</reference>
<proteinExistence type="predicted"/>
<organism evidence="1 2">
    <name type="scientific">Streptomyces gelaticus</name>
    <dbReference type="NCBI Taxonomy" id="285446"/>
    <lineage>
        <taxon>Bacteria</taxon>
        <taxon>Bacillati</taxon>
        <taxon>Actinomycetota</taxon>
        <taxon>Actinomycetes</taxon>
        <taxon>Kitasatosporales</taxon>
        <taxon>Streptomycetaceae</taxon>
        <taxon>Streptomyces</taxon>
    </lineage>
</organism>
<sequence>MWFRELAGDSAASGGCGGRVGAPGCGRGCAACTISYAFDAAPQMARIHPMGREVLRVLVSLHRRANPELKRLFRLSGIHL</sequence>
<comment type="caution">
    <text evidence="1">The sequence shown here is derived from an EMBL/GenBank/DDBJ whole genome shotgun (WGS) entry which is preliminary data.</text>
</comment>
<evidence type="ECO:0000313" key="1">
    <source>
        <dbReference type="EMBL" id="GGV97556.1"/>
    </source>
</evidence>
<evidence type="ECO:0008006" key="3">
    <source>
        <dbReference type="Google" id="ProtNLM"/>
    </source>
</evidence>
<gene>
    <name evidence="1" type="ORF">GCM10015535_69150</name>
</gene>
<dbReference type="EMBL" id="BMTF01000053">
    <property type="protein sequence ID" value="GGV97556.1"/>
    <property type="molecule type" value="Genomic_DNA"/>
</dbReference>
<evidence type="ECO:0000313" key="2">
    <source>
        <dbReference type="Proteomes" id="UP000660675"/>
    </source>
</evidence>
<dbReference type="Proteomes" id="UP000660675">
    <property type="component" value="Unassembled WGS sequence"/>
</dbReference>
<name>A0ABQ2WA12_9ACTN</name>